<dbReference type="InterPro" id="IPR015421">
    <property type="entry name" value="PyrdxlP-dep_Trfase_major"/>
</dbReference>
<comment type="catalytic activity">
    <reaction evidence="8">
        <text>L-aspartate + 2-oxoglutarate = oxaloacetate + L-glutamate</text>
        <dbReference type="Rhea" id="RHEA:21824"/>
        <dbReference type="ChEBI" id="CHEBI:16452"/>
        <dbReference type="ChEBI" id="CHEBI:16810"/>
        <dbReference type="ChEBI" id="CHEBI:29985"/>
        <dbReference type="ChEBI" id="CHEBI:29991"/>
        <dbReference type="EC" id="2.6.1.1"/>
    </reaction>
</comment>
<dbReference type="EC" id="2.6.1.1" evidence="4"/>
<dbReference type="InterPro" id="IPR015422">
    <property type="entry name" value="PyrdxlP-dep_Trfase_small"/>
</dbReference>
<keyword evidence="7" id="KW-0663">Pyridoxal phosphate</keyword>
<dbReference type="Gene3D" id="3.90.1150.10">
    <property type="entry name" value="Aspartate Aminotransferase, domain 1"/>
    <property type="match status" value="1"/>
</dbReference>
<dbReference type="GO" id="GO:0006520">
    <property type="term" value="P:amino acid metabolic process"/>
    <property type="evidence" value="ECO:0007669"/>
    <property type="project" value="InterPro"/>
</dbReference>
<dbReference type="GO" id="GO:0030170">
    <property type="term" value="F:pyridoxal phosphate binding"/>
    <property type="evidence" value="ECO:0007669"/>
    <property type="project" value="InterPro"/>
</dbReference>
<dbReference type="InterPro" id="IPR015424">
    <property type="entry name" value="PyrdxlP-dep_Trfase"/>
</dbReference>
<feature type="domain" description="Aminotransferase class I/classII large" evidence="9">
    <location>
        <begin position="33"/>
        <end position="392"/>
    </location>
</feature>
<dbReference type="GO" id="GO:0004069">
    <property type="term" value="F:L-aspartate:2-oxoglutarate aminotransferase activity"/>
    <property type="evidence" value="ECO:0007669"/>
    <property type="project" value="UniProtKB-EC"/>
</dbReference>
<reference evidence="10" key="2">
    <citation type="submission" date="2023-01" db="EMBL/GenBank/DDBJ databases">
        <authorList>
            <person name="Sun Q."/>
            <person name="Evtushenko L."/>
        </authorList>
    </citation>
    <scope>NUCLEOTIDE SEQUENCE</scope>
    <source>
        <strain evidence="10">VKM B-2789</strain>
    </source>
</reference>
<proteinExistence type="inferred from homology"/>
<dbReference type="SUPFAM" id="SSF53383">
    <property type="entry name" value="PLP-dependent transferases"/>
    <property type="match status" value="1"/>
</dbReference>
<comment type="caution">
    <text evidence="10">The sequence shown here is derived from an EMBL/GenBank/DDBJ whole genome shotgun (WGS) entry which is preliminary data.</text>
</comment>
<dbReference type="PANTHER" id="PTHR46383:SF1">
    <property type="entry name" value="ASPARTATE AMINOTRANSFERASE"/>
    <property type="match status" value="1"/>
</dbReference>
<organism evidence="10 11">
    <name type="scientific">Ancylobacter defluvii</name>
    <dbReference type="NCBI Taxonomy" id="1282440"/>
    <lineage>
        <taxon>Bacteria</taxon>
        <taxon>Pseudomonadati</taxon>
        <taxon>Pseudomonadota</taxon>
        <taxon>Alphaproteobacteria</taxon>
        <taxon>Hyphomicrobiales</taxon>
        <taxon>Xanthobacteraceae</taxon>
        <taxon>Ancylobacter</taxon>
    </lineage>
</organism>
<dbReference type="AlphaFoldDB" id="A0A9W6JTD9"/>
<reference evidence="10" key="1">
    <citation type="journal article" date="2014" name="Int. J. Syst. Evol. Microbiol.">
        <title>Complete genome sequence of Corynebacterium casei LMG S-19264T (=DSM 44701T), isolated from a smear-ripened cheese.</title>
        <authorList>
            <consortium name="US DOE Joint Genome Institute (JGI-PGF)"/>
            <person name="Walter F."/>
            <person name="Albersmeier A."/>
            <person name="Kalinowski J."/>
            <person name="Ruckert C."/>
        </authorList>
    </citation>
    <scope>NUCLEOTIDE SEQUENCE</scope>
    <source>
        <strain evidence="10">VKM B-2789</strain>
    </source>
</reference>
<evidence type="ECO:0000256" key="6">
    <source>
        <dbReference type="ARBA" id="ARBA00022679"/>
    </source>
</evidence>
<dbReference type="Gene3D" id="3.40.640.10">
    <property type="entry name" value="Type I PLP-dependent aspartate aminotransferase-like (Major domain)"/>
    <property type="match status" value="1"/>
</dbReference>
<evidence type="ECO:0000256" key="7">
    <source>
        <dbReference type="ARBA" id="ARBA00022898"/>
    </source>
</evidence>
<dbReference type="PANTHER" id="PTHR46383">
    <property type="entry name" value="ASPARTATE AMINOTRANSFERASE"/>
    <property type="match status" value="1"/>
</dbReference>
<dbReference type="Proteomes" id="UP001143330">
    <property type="component" value="Unassembled WGS sequence"/>
</dbReference>
<evidence type="ECO:0000256" key="1">
    <source>
        <dbReference type="ARBA" id="ARBA00001933"/>
    </source>
</evidence>
<dbReference type="InterPro" id="IPR050596">
    <property type="entry name" value="AspAT/PAT-like"/>
</dbReference>
<evidence type="ECO:0000256" key="4">
    <source>
        <dbReference type="ARBA" id="ARBA00012753"/>
    </source>
</evidence>
<evidence type="ECO:0000256" key="2">
    <source>
        <dbReference type="ARBA" id="ARBA00007441"/>
    </source>
</evidence>
<evidence type="ECO:0000259" key="9">
    <source>
        <dbReference type="Pfam" id="PF00155"/>
    </source>
</evidence>
<dbReference type="Pfam" id="PF00155">
    <property type="entry name" value="Aminotran_1_2"/>
    <property type="match status" value="1"/>
</dbReference>
<dbReference type="CDD" id="cd00609">
    <property type="entry name" value="AAT_like"/>
    <property type="match status" value="1"/>
</dbReference>
<evidence type="ECO:0000256" key="3">
    <source>
        <dbReference type="ARBA" id="ARBA00011738"/>
    </source>
</evidence>
<evidence type="ECO:0000313" key="10">
    <source>
        <dbReference type="EMBL" id="GLK82862.1"/>
    </source>
</evidence>
<keyword evidence="6" id="KW-0808">Transferase</keyword>
<evidence type="ECO:0000313" key="11">
    <source>
        <dbReference type="Proteomes" id="UP001143330"/>
    </source>
</evidence>
<sequence length="409" mass="43511">MFQIAERLARVKPSPTVMLNGRVAELAAQGRSVLSLVAGEPDFDTPEHIKQAAKDAIDRGDTKYTAVNGTPALRAAIARKFERENGLAYKPDEIIVGSGGKQVVYNALMASLSAGDEVIIPAPYWVSYPEMVLLAEATPVIVPCAPEKGFRLDPADLDAAITERTRWVILNSPSNPSGAAYRREELAALAEVLLCHPQVWILTDDIYEHLTYGDFRFTTIAAVEPRLRSRTLTMNGVSKTYCMTGWRIGYAGGPKPLIRAMSAIQSHSTTNACSISQAAAVAALDGPQDFIAGHVAAFARRRDRVAAGLNAIEGLTCRVPEGAFYLFASCEALLGSRAPDGQRITTDEDVALYLLDAAGVGLVHGSAFGCPGYVRLSYAASDEKLDAAIARIGVACAALETAASAQALG</sequence>
<dbReference type="InterPro" id="IPR004839">
    <property type="entry name" value="Aminotransferase_I/II_large"/>
</dbReference>
<evidence type="ECO:0000256" key="5">
    <source>
        <dbReference type="ARBA" id="ARBA00022576"/>
    </source>
</evidence>
<keyword evidence="11" id="KW-1185">Reference proteome</keyword>
<evidence type="ECO:0000256" key="8">
    <source>
        <dbReference type="ARBA" id="ARBA00049185"/>
    </source>
</evidence>
<dbReference type="FunFam" id="3.40.640.10:FF:000033">
    <property type="entry name" value="Aspartate aminotransferase"/>
    <property type="match status" value="1"/>
</dbReference>
<gene>
    <name evidence="10" type="primary">aatB</name>
    <name evidence="10" type="ORF">GCM10017653_09310</name>
</gene>
<keyword evidence="5 10" id="KW-0032">Aminotransferase</keyword>
<protein>
    <recommendedName>
        <fullName evidence="4">aspartate transaminase</fullName>
        <ecNumber evidence="4">2.6.1.1</ecNumber>
    </recommendedName>
</protein>
<comment type="cofactor">
    <cofactor evidence="1">
        <name>pyridoxal 5'-phosphate</name>
        <dbReference type="ChEBI" id="CHEBI:597326"/>
    </cofactor>
</comment>
<comment type="similarity">
    <text evidence="2">Belongs to the class-I pyridoxal-phosphate-dependent aminotransferase family.</text>
</comment>
<dbReference type="RefSeq" id="WP_213366576.1">
    <property type="nucleotide sequence ID" value="NZ_BSFM01000004.1"/>
</dbReference>
<accession>A0A9W6JTD9</accession>
<name>A0A9W6JTD9_9HYPH</name>
<comment type="subunit">
    <text evidence="3">Homodimer.</text>
</comment>
<dbReference type="EMBL" id="BSFM01000004">
    <property type="protein sequence ID" value="GLK82862.1"/>
    <property type="molecule type" value="Genomic_DNA"/>
</dbReference>